<dbReference type="Proteomes" id="UP000199086">
    <property type="component" value="Unassembled WGS sequence"/>
</dbReference>
<evidence type="ECO:0000256" key="2">
    <source>
        <dbReference type="ARBA" id="ARBA00023033"/>
    </source>
</evidence>
<keyword evidence="1" id="KW-0560">Oxidoreductase</keyword>
<dbReference type="NCBIfam" id="NF005313">
    <property type="entry name" value="PRK06847.1"/>
    <property type="match status" value="1"/>
</dbReference>
<evidence type="ECO:0000256" key="1">
    <source>
        <dbReference type="ARBA" id="ARBA00023002"/>
    </source>
</evidence>
<dbReference type="Gene3D" id="3.50.50.60">
    <property type="entry name" value="FAD/NAD(P)-binding domain"/>
    <property type="match status" value="1"/>
</dbReference>
<evidence type="ECO:0000259" key="3">
    <source>
        <dbReference type="Pfam" id="PF01494"/>
    </source>
</evidence>
<dbReference type="PANTHER" id="PTHR13789:SF309">
    <property type="entry name" value="PUTATIVE (AFU_ORTHOLOGUE AFUA_6G14510)-RELATED"/>
    <property type="match status" value="1"/>
</dbReference>
<sequence length="376" mass="40618">MTIKDDFKVLIIGGGTGGMCSAITLGRLGAKVDLVDIAEDWRPLGAGITITGATLRALKDIGVYDEIAAQGYVGEGIRVLSVEGEFIREIPTPIPAEAGVAGCGGITRPVLHNILSRHVLEVGTDVRLGISVDRLEQDADGVDVTFSDGGTGRYDLVIGADGVSSRTREQIFPGAPKAEYTGQSVWRIFIQRPEGVDQRHFYLGGKNKVGFTPVSDTEMYMFINQRTEKVWRDPQTLPGEMRKLLEGYGGIAGQIRDEITEDTEVNFRPLEAFVLPAPWHVGRVVLVGDAAHPTTPQLASGAGMAVEDAIVVAEELEKVDFDVPRALAAYSARREDRCRLVVNSSVKIGRLEQEQATPEEQTAVVDEALAKLAQPI</sequence>
<dbReference type="GO" id="GO:0071949">
    <property type="term" value="F:FAD binding"/>
    <property type="evidence" value="ECO:0007669"/>
    <property type="project" value="InterPro"/>
</dbReference>
<dbReference type="STRING" id="1577474.GA0111570_10612"/>
<evidence type="ECO:0000313" key="5">
    <source>
        <dbReference type="Proteomes" id="UP000199086"/>
    </source>
</evidence>
<dbReference type="InterPro" id="IPR050493">
    <property type="entry name" value="FAD-dep_Monooxygenase_BioMet"/>
</dbReference>
<gene>
    <name evidence="4" type="ORF">GA0111570_10612</name>
</gene>
<dbReference type="SUPFAM" id="SSF51905">
    <property type="entry name" value="FAD/NAD(P)-binding domain"/>
    <property type="match status" value="1"/>
</dbReference>
<dbReference type="AlphaFoldDB" id="A0A1G6H0T1"/>
<dbReference type="EMBL" id="FMYF01000006">
    <property type="protein sequence ID" value="SDB87872.1"/>
    <property type="molecule type" value="Genomic_DNA"/>
</dbReference>
<name>A0A1G6H0T1_9ACTN</name>
<reference evidence="4 5" key="1">
    <citation type="submission" date="2016-06" db="EMBL/GenBank/DDBJ databases">
        <authorList>
            <person name="Olsen C.W."/>
            <person name="Carey S."/>
            <person name="Hinshaw L."/>
            <person name="Karasin A.I."/>
        </authorList>
    </citation>
    <scope>NUCLEOTIDE SEQUENCE [LARGE SCALE GENOMIC DNA]</scope>
    <source>
        <strain evidence="4 5">LZ-22</strain>
    </source>
</reference>
<feature type="domain" description="FAD-binding" evidence="3">
    <location>
        <begin position="7"/>
        <end position="343"/>
    </location>
</feature>
<dbReference type="InterPro" id="IPR002938">
    <property type="entry name" value="FAD-bd"/>
</dbReference>
<proteinExistence type="predicted"/>
<dbReference type="PRINTS" id="PR00420">
    <property type="entry name" value="RNGMNOXGNASE"/>
</dbReference>
<protein>
    <submittedName>
        <fullName evidence="4">2-polyprenyl-6-methoxyphenol hydroxylase</fullName>
    </submittedName>
</protein>
<keyword evidence="5" id="KW-1185">Reference proteome</keyword>
<dbReference type="Pfam" id="PF01494">
    <property type="entry name" value="FAD_binding_3"/>
    <property type="match status" value="1"/>
</dbReference>
<evidence type="ECO:0000313" key="4">
    <source>
        <dbReference type="EMBL" id="SDB87872.1"/>
    </source>
</evidence>
<organism evidence="4 5">
    <name type="scientific">Raineyella antarctica</name>
    <dbReference type="NCBI Taxonomy" id="1577474"/>
    <lineage>
        <taxon>Bacteria</taxon>
        <taxon>Bacillati</taxon>
        <taxon>Actinomycetota</taxon>
        <taxon>Actinomycetes</taxon>
        <taxon>Propionibacteriales</taxon>
        <taxon>Propionibacteriaceae</taxon>
        <taxon>Raineyella</taxon>
    </lineage>
</organism>
<dbReference type="PANTHER" id="PTHR13789">
    <property type="entry name" value="MONOOXYGENASE"/>
    <property type="match status" value="1"/>
</dbReference>
<dbReference type="InterPro" id="IPR036188">
    <property type="entry name" value="FAD/NAD-bd_sf"/>
</dbReference>
<keyword evidence="2" id="KW-0503">Monooxygenase</keyword>
<accession>A0A1G6H0T1</accession>
<dbReference type="RefSeq" id="WP_217634110.1">
    <property type="nucleotide sequence ID" value="NZ_FMYF01000006.1"/>
</dbReference>
<dbReference type="GO" id="GO:0004497">
    <property type="term" value="F:monooxygenase activity"/>
    <property type="evidence" value="ECO:0007669"/>
    <property type="project" value="UniProtKB-KW"/>
</dbReference>